<name>Q5QM15_ORYSJ</name>
<dbReference type="Proteomes" id="UP000817658">
    <property type="component" value="Chromosome 1"/>
</dbReference>
<dbReference type="EMBL" id="AP003435">
    <property type="protein sequence ID" value="BAD73542.1"/>
    <property type="molecule type" value="Genomic_DNA"/>
</dbReference>
<proteinExistence type="predicted"/>
<gene>
    <name evidence="1" type="primary">P0455H03.21</name>
</gene>
<accession>Q5QM15</accession>
<evidence type="ECO:0000313" key="1">
    <source>
        <dbReference type="EMBL" id="BAD73542.1"/>
    </source>
</evidence>
<reference evidence="1" key="1">
    <citation type="journal article" date="2002" name="Nature">
        <title>The genome sequence and structure of rice chromosome 1.</title>
        <authorList>
            <person name="Sasaki T."/>
            <person name="Matsumoto T."/>
            <person name="Yamamoto K."/>
            <person name="Sakata K."/>
            <person name="Baba T."/>
            <person name="Katayose Y."/>
            <person name="Wu J."/>
            <person name="Niimura Y."/>
            <person name="Cheng Z."/>
            <person name="Nagamura Y."/>
            <person name="Antonio B.A."/>
            <person name="Kanamori H."/>
            <person name="Hosokawa S."/>
            <person name="Masukawa M."/>
            <person name="Arikawa K."/>
            <person name="Chiden Y."/>
            <person name="Hayashi M."/>
            <person name="Okamoto M."/>
            <person name="Ando T."/>
            <person name="Aoki H."/>
            <person name="Arita K."/>
            <person name="Hamada M."/>
            <person name="Harada C."/>
            <person name="Hijishita S."/>
            <person name="Honda M."/>
            <person name="Ichikawa Y."/>
            <person name="Idonuma A."/>
            <person name="Iijima M."/>
            <person name="Ikeda M."/>
            <person name="Ikeno M."/>
            <person name="Itoh S."/>
            <person name="Itoh T."/>
            <person name="Itoh Y."/>
            <person name="Itoh Y."/>
            <person name="Iwabuchi A."/>
            <person name="Kamiya K."/>
            <person name="Karasawa W."/>
            <person name="Katagiri S."/>
            <person name="Kikuta A."/>
            <person name="Kobayashi N."/>
            <person name="Kono I."/>
            <person name="Machita K."/>
            <person name="Maehara T."/>
            <person name="Mizuno H."/>
            <person name="Mizubayashi T."/>
            <person name="Mukai Y."/>
            <person name="Nagasaki H."/>
            <person name="Nakashima M."/>
            <person name="Nakama Y."/>
            <person name="Nakamichi Y."/>
            <person name="Nakamura M."/>
            <person name="Namiki N."/>
            <person name="Negishi M."/>
            <person name="Ohta I."/>
            <person name="Ono N."/>
            <person name="Saji S."/>
            <person name="Sakai K."/>
            <person name="Shibata M."/>
            <person name="Shimokawa T."/>
            <person name="Shomura A."/>
            <person name="Song J."/>
            <person name="Takazaki Y."/>
            <person name="Terasawa K."/>
            <person name="Tsuji K."/>
            <person name="Waki K."/>
            <person name="Yamagata H."/>
            <person name="Yamane H."/>
            <person name="Yoshiki S."/>
            <person name="Yoshihara R."/>
            <person name="Yukawa K."/>
            <person name="Zhong H."/>
            <person name="Iwama H."/>
            <person name="Endo T."/>
            <person name="Ito H."/>
            <person name="Hahn J.H."/>
            <person name="Kim H.I."/>
            <person name="Eun M.Y."/>
            <person name="Yano M."/>
            <person name="Jiang J."/>
            <person name="Gojobori T."/>
        </authorList>
    </citation>
    <scope>NUCLEOTIDE SEQUENCE [LARGE SCALE GENOMIC DNA]</scope>
</reference>
<sequence length="53" mass="6060">MKNKSNAYFNSTTYTLNDFLGFNAWLSILSHKIDYMGIEKALLSQGRDIDSII</sequence>
<organism evidence="1">
    <name type="scientific">Oryza sativa subsp. japonica</name>
    <name type="common">Rice</name>
    <dbReference type="NCBI Taxonomy" id="39947"/>
    <lineage>
        <taxon>Eukaryota</taxon>
        <taxon>Viridiplantae</taxon>
        <taxon>Streptophyta</taxon>
        <taxon>Embryophyta</taxon>
        <taxon>Tracheophyta</taxon>
        <taxon>Spermatophyta</taxon>
        <taxon>Magnoliopsida</taxon>
        <taxon>Liliopsida</taxon>
        <taxon>Poales</taxon>
        <taxon>Poaceae</taxon>
        <taxon>BOP clade</taxon>
        <taxon>Oryzoideae</taxon>
        <taxon>Oryzeae</taxon>
        <taxon>Oryzinae</taxon>
        <taxon>Oryza</taxon>
        <taxon>Oryza sativa</taxon>
    </lineage>
</organism>
<protein>
    <submittedName>
        <fullName evidence="1">Uncharacterized protein</fullName>
    </submittedName>
</protein>
<dbReference type="AlphaFoldDB" id="Q5QM15"/>